<feature type="domain" description="Cupin type-2" evidence="1">
    <location>
        <begin position="2"/>
        <end position="56"/>
    </location>
</feature>
<protein>
    <submittedName>
        <fullName evidence="2">Cupin domain-containing protein</fullName>
    </submittedName>
</protein>
<dbReference type="Proteomes" id="UP001518989">
    <property type="component" value="Unassembled WGS sequence"/>
</dbReference>
<dbReference type="InterPro" id="IPR014710">
    <property type="entry name" value="RmlC-like_jellyroll"/>
</dbReference>
<gene>
    <name evidence="2" type="ORF">IAI61_12460</name>
</gene>
<evidence type="ECO:0000313" key="3">
    <source>
        <dbReference type="Proteomes" id="UP001518989"/>
    </source>
</evidence>
<dbReference type="SUPFAM" id="SSF51182">
    <property type="entry name" value="RmlC-like cupins"/>
    <property type="match status" value="1"/>
</dbReference>
<sequence>MVRIPAGTQGQRHSHPHEQFVQVISGAGTLWTDQGEQSFGPGSVFHFPAGVEHRAEFSAETVLVETNLRA</sequence>
<keyword evidence="3" id="KW-1185">Reference proteome</keyword>
<dbReference type="Gene3D" id="2.60.120.10">
    <property type="entry name" value="Jelly Rolls"/>
    <property type="match status" value="1"/>
</dbReference>
<dbReference type="Pfam" id="PF07883">
    <property type="entry name" value="Cupin_2"/>
    <property type="match status" value="1"/>
</dbReference>
<organism evidence="2 3">
    <name type="scientific">Roseomonas haemaphysalidis</name>
    <dbReference type="NCBI Taxonomy" id="2768162"/>
    <lineage>
        <taxon>Bacteria</taxon>
        <taxon>Pseudomonadati</taxon>
        <taxon>Pseudomonadota</taxon>
        <taxon>Alphaproteobacteria</taxon>
        <taxon>Acetobacterales</taxon>
        <taxon>Roseomonadaceae</taxon>
        <taxon>Roseomonas</taxon>
    </lineage>
</organism>
<reference evidence="2 3" key="1">
    <citation type="submission" date="2020-09" db="EMBL/GenBank/DDBJ databases">
        <title>Roseomonas.</title>
        <authorList>
            <person name="Zhu W."/>
        </authorList>
    </citation>
    <scope>NUCLEOTIDE SEQUENCE [LARGE SCALE GENOMIC DNA]</scope>
    <source>
        <strain evidence="2 3">573</strain>
    </source>
</reference>
<dbReference type="InterPro" id="IPR013096">
    <property type="entry name" value="Cupin_2"/>
</dbReference>
<evidence type="ECO:0000259" key="1">
    <source>
        <dbReference type="Pfam" id="PF07883"/>
    </source>
</evidence>
<comment type="caution">
    <text evidence="2">The sequence shown here is derived from an EMBL/GenBank/DDBJ whole genome shotgun (WGS) entry which is preliminary data.</text>
</comment>
<proteinExistence type="predicted"/>
<name>A0ABS3KQU9_9PROT</name>
<accession>A0ABS3KQU9</accession>
<dbReference type="EMBL" id="JACTNG010000006">
    <property type="protein sequence ID" value="MBO1079844.1"/>
    <property type="molecule type" value="Genomic_DNA"/>
</dbReference>
<dbReference type="InterPro" id="IPR011051">
    <property type="entry name" value="RmlC_Cupin_sf"/>
</dbReference>
<evidence type="ECO:0000313" key="2">
    <source>
        <dbReference type="EMBL" id="MBO1079844.1"/>
    </source>
</evidence>